<dbReference type="AlphaFoldDB" id="A0AAV8WD81"/>
<comment type="subcellular location">
    <subcellularLocation>
        <location evidence="1">Nucleus</location>
        <location evidence="1">Nucleolus</location>
    </subcellularLocation>
</comment>
<protein>
    <recommendedName>
        <fullName evidence="3">Active regulator of SIRT1</fullName>
    </recommendedName>
    <alternativeName>
        <fullName evidence="5">40S ribosomal protein S19-binding protein 1</fullName>
    </alternativeName>
</protein>
<organism evidence="6 7">
    <name type="scientific">Exocentrus adspersus</name>
    <dbReference type="NCBI Taxonomy" id="1586481"/>
    <lineage>
        <taxon>Eukaryota</taxon>
        <taxon>Metazoa</taxon>
        <taxon>Ecdysozoa</taxon>
        <taxon>Arthropoda</taxon>
        <taxon>Hexapoda</taxon>
        <taxon>Insecta</taxon>
        <taxon>Pterygota</taxon>
        <taxon>Neoptera</taxon>
        <taxon>Endopterygota</taxon>
        <taxon>Coleoptera</taxon>
        <taxon>Polyphaga</taxon>
        <taxon>Cucujiformia</taxon>
        <taxon>Chrysomeloidea</taxon>
        <taxon>Cerambycidae</taxon>
        <taxon>Lamiinae</taxon>
        <taxon>Acanthocinini</taxon>
        <taxon>Exocentrus</taxon>
    </lineage>
</organism>
<keyword evidence="4" id="KW-0539">Nucleus</keyword>
<dbReference type="PANTHER" id="PTHR31454:SF2">
    <property type="entry name" value="ACTIVE REGULATOR OF SIRT1"/>
    <property type="match status" value="1"/>
</dbReference>
<name>A0AAV8WD81_9CUCU</name>
<dbReference type="EMBL" id="JANEYG010000002">
    <property type="protein sequence ID" value="KAJ8924564.1"/>
    <property type="molecule type" value="Genomic_DNA"/>
</dbReference>
<evidence type="ECO:0000256" key="5">
    <source>
        <dbReference type="ARBA" id="ARBA00032748"/>
    </source>
</evidence>
<comment type="similarity">
    <text evidence="2">Belongs to the AROS family.</text>
</comment>
<evidence type="ECO:0000256" key="4">
    <source>
        <dbReference type="ARBA" id="ARBA00023242"/>
    </source>
</evidence>
<dbReference type="GO" id="GO:0019899">
    <property type="term" value="F:enzyme binding"/>
    <property type="evidence" value="ECO:0007669"/>
    <property type="project" value="TreeGrafter"/>
</dbReference>
<dbReference type="Proteomes" id="UP001159042">
    <property type="component" value="Unassembled WGS sequence"/>
</dbReference>
<evidence type="ECO:0000256" key="2">
    <source>
        <dbReference type="ARBA" id="ARBA00007318"/>
    </source>
</evidence>
<sequence length="144" mass="16959">MSASLVRKGLEIVESAHDTGYKRNKRKKEVFQLVPENQKVIAKNRQKGGKVETVNLLSHKNKVNVTDIRKKIKTKDQILKDNLKKLKLIKKASRISLDKDIIHQIIERAVTRRPVTKKKQQEKDKKTVFTEEDFKKFEEEYFDE</sequence>
<proteinExistence type="inferred from homology"/>
<dbReference type="PRINTS" id="PR02029">
    <property type="entry name" value="ACTREGSIRT1"/>
</dbReference>
<comment type="caution">
    <text evidence="6">The sequence shown here is derived from an EMBL/GenBank/DDBJ whole genome shotgun (WGS) entry which is preliminary data.</text>
</comment>
<dbReference type="GO" id="GO:0005730">
    <property type="term" value="C:nucleolus"/>
    <property type="evidence" value="ECO:0007669"/>
    <property type="project" value="UniProtKB-SubCell"/>
</dbReference>
<dbReference type="InterPro" id="IPR023262">
    <property type="entry name" value="AROS"/>
</dbReference>
<dbReference type="PANTHER" id="PTHR31454">
    <property type="entry name" value="ACTIVE REGULATOR OF SIRT1"/>
    <property type="match status" value="1"/>
</dbReference>
<keyword evidence="7" id="KW-1185">Reference proteome</keyword>
<evidence type="ECO:0000256" key="3">
    <source>
        <dbReference type="ARBA" id="ARBA00016855"/>
    </source>
</evidence>
<evidence type="ECO:0000313" key="6">
    <source>
        <dbReference type="EMBL" id="KAJ8924564.1"/>
    </source>
</evidence>
<evidence type="ECO:0000313" key="7">
    <source>
        <dbReference type="Proteomes" id="UP001159042"/>
    </source>
</evidence>
<reference evidence="6 7" key="1">
    <citation type="journal article" date="2023" name="Insect Mol. Biol.">
        <title>Genome sequencing provides insights into the evolution of gene families encoding plant cell wall-degrading enzymes in longhorned beetles.</title>
        <authorList>
            <person name="Shin N.R."/>
            <person name="Okamura Y."/>
            <person name="Kirsch R."/>
            <person name="Pauchet Y."/>
        </authorList>
    </citation>
    <scope>NUCLEOTIDE SEQUENCE [LARGE SCALE GENOMIC DNA]</scope>
    <source>
        <strain evidence="6">EAD_L_NR</strain>
    </source>
</reference>
<evidence type="ECO:0000256" key="1">
    <source>
        <dbReference type="ARBA" id="ARBA00004604"/>
    </source>
</evidence>
<accession>A0AAV8WD81</accession>
<gene>
    <name evidence="6" type="ORF">NQ315_000713</name>
</gene>
<dbReference type="Pfam" id="PF15684">
    <property type="entry name" value="AROS"/>
    <property type="match status" value="1"/>
</dbReference>